<organism evidence="1">
    <name type="scientific">viral metagenome</name>
    <dbReference type="NCBI Taxonomy" id="1070528"/>
    <lineage>
        <taxon>unclassified sequences</taxon>
        <taxon>metagenomes</taxon>
        <taxon>organismal metagenomes</taxon>
    </lineage>
</organism>
<evidence type="ECO:0000313" key="1">
    <source>
        <dbReference type="EMBL" id="QHT08680.1"/>
    </source>
</evidence>
<dbReference type="AlphaFoldDB" id="A0A6C0CXJ9"/>
<name>A0A6C0CXJ9_9ZZZZ</name>
<accession>A0A6C0CXJ9</accession>
<sequence length="87" mass="10392">MNSYIHERQTIPVPIKKTESFENCKELSLNHNFIDPSKMSPPNSFMEKLMKRMDNYYSPTNKDTMDRGKSFSFKNSKKEEIRYTNFV</sequence>
<proteinExistence type="predicted"/>
<protein>
    <submittedName>
        <fullName evidence="1">Uncharacterized protein</fullName>
    </submittedName>
</protein>
<dbReference type="EMBL" id="MN739500">
    <property type="protein sequence ID" value="QHT08680.1"/>
    <property type="molecule type" value="Genomic_DNA"/>
</dbReference>
<reference evidence="1" key="1">
    <citation type="journal article" date="2020" name="Nature">
        <title>Giant virus diversity and host interactions through global metagenomics.</title>
        <authorList>
            <person name="Schulz F."/>
            <person name="Roux S."/>
            <person name="Paez-Espino D."/>
            <person name="Jungbluth S."/>
            <person name="Walsh D.A."/>
            <person name="Denef V.J."/>
            <person name="McMahon K.D."/>
            <person name="Konstantinidis K.T."/>
            <person name="Eloe-Fadrosh E.A."/>
            <person name="Kyrpides N.C."/>
            <person name="Woyke T."/>
        </authorList>
    </citation>
    <scope>NUCLEOTIDE SEQUENCE</scope>
    <source>
        <strain evidence="1">GVMAG-M-3300023109-53</strain>
    </source>
</reference>